<dbReference type="PANTHER" id="PTHR44591">
    <property type="entry name" value="STRESS RESPONSE REGULATOR PROTEIN 1"/>
    <property type="match status" value="1"/>
</dbReference>
<dbReference type="SMART" id="SM00448">
    <property type="entry name" value="REC"/>
    <property type="match status" value="1"/>
</dbReference>
<dbReference type="RefSeq" id="WP_249751159.1">
    <property type="nucleotide sequence ID" value="NZ_CP097298.1"/>
</dbReference>
<organism evidence="5 6">
    <name type="scientific">Brevundimonas albigilva</name>
    <dbReference type="NCBI Taxonomy" id="1312364"/>
    <lineage>
        <taxon>Bacteria</taxon>
        <taxon>Pseudomonadati</taxon>
        <taxon>Pseudomonadota</taxon>
        <taxon>Alphaproteobacteria</taxon>
        <taxon>Caulobacterales</taxon>
        <taxon>Caulobacteraceae</taxon>
        <taxon>Brevundimonas</taxon>
    </lineage>
</organism>
<dbReference type="InterPro" id="IPR001789">
    <property type="entry name" value="Sig_transdc_resp-reg_receiver"/>
</dbReference>
<evidence type="ECO:0000256" key="2">
    <source>
        <dbReference type="PROSITE-ProRule" id="PRU00169"/>
    </source>
</evidence>
<feature type="region of interest" description="Disordered" evidence="3">
    <location>
        <begin position="151"/>
        <end position="180"/>
    </location>
</feature>
<proteinExistence type="predicted"/>
<keyword evidence="6" id="KW-1185">Reference proteome</keyword>
<dbReference type="SUPFAM" id="SSF52172">
    <property type="entry name" value="CheY-like"/>
    <property type="match status" value="1"/>
</dbReference>
<gene>
    <name evidence="5" type="ORF">M8231_03550</name>
</gene>
<reference evidence="5" key="1">
    <citation type="submission" date="2022-05" db="EMBL/GenBank/DDBJ databases">
        <title>Brevundimonas albigilva TT17 genome sequence.</title>
        <authorList>
            <person name="Lee K."/>
            <person name="Son H."/>
        </authorList>
    </citation>
    <scope>NUCLEOTIDE SEQUENCE</scope>
    <source>
        <strain evidence="5">TT17</strain>
    </source>
</reference>
<evidence type="ECO:0000313" key="5">
    <source>
        <dbReference type="EMBL" id="URI16071.1"/>
    </source>
</evidence>
<sequence length="195" mass="21356">MSTDKINLAQTSVMLVDDQPASLELLASVVQGFGVKEQVKCTSARAAVEALQRRQVDLILVDCIMPEMDGYDFVRWLRREAPNAVRYTPAILILGHAAKSRVEGGRDAGASFILAKPLTPGVLLKRIQWLGTEERAFVDSDVYIGPDRRVRCYGPPPGQDGRRDGDLTGDLGEPVGGNMDQSEIDMMMKPARVSL</sequence>
<name>A0ABY4SQG1_9CAUL</name>
<dbReference type="Gene3D" id="3.40.50.2300">
    <property type="match status" value="1"/>
</dbReference>
<dbReference type="EMBL" id="CP097649">
    <property type="protein sequence ID" value="URI16071.1"/>
    <property type="molecule type" value="Genomic_DNA"/>
</dbReference>
<evidence type="ECO:0000256" key="3">
    <source>
        <dbReference type="SAM" id="MobiDB-lite"/>
    </source>
</evidence>
<feature type="domain" description="Response regulatory" evidence="4">
    <location>
        <begin position="12"/>
        <end position="131"/>
    </location>
</feature>
<accession>A0ABY4SQG1</accession>
<dbReference type="PANTHER" id="PTHR44591:SF3">
    <property type="entry name" value="RESPONSE REGULATORY DOMAIN-CONTAINING PROTEIN"/>
    <property type="match status" value="1"/>
</dbReference>
<dbReference type="PROSITE" id="PS50110">
    <property type="entry name" value="RESPONSE_REGULATORY"/>
    <property type="match status" value="1"/>
</dbReference>
<dbReference type="InterPro" id="IPR011006">
    <property type="entry name" value="CheY-like_superfamily"/>
</dbReference>
<dbReference type="Pfam" id="PF00072">
    <property type="entry name" value="Response_reg"/>
    <property type="match status" value="1"/>
</dbReference>
<evidence type="ECO:0000256" key="1">
    <source>
        <dbReference type="ARBA" id="ARBA00022553"/>
    </source>
</evidence>
<protein>
    <submittedName>
        <fullName evidence="5">Response regulator</fullName>
    </submittedName>
</protein>
<dbReference type="InterPro" id="IPR050595">
    <property type="entry name" value="Bact_response_regulator"/>
</dbReference>
<evidence type="ECO:0000313" key="6">
    <source>
        <dbReference type="Proteomes" id="UP001055429"/>
    </source>
</evidence>
<evidence type="ECO:0000259" key="4">
    <source>
        <dbReference type="PROSITE" id="PS50110"/>
    </source>
</evidence>
<feature type="modified residue" description="4-aspartylphosphate" evidence="2">
    <location>
        <position position="62"/>
    </location>
</feature>
<keyword evidence="1 2" id="KW-0597">Phosphoprotein</keyword>
<dbReference type="Proteomes" id="UP001055429">
    <property type="component" value="Chromosome"/>
</dbReference>